<evidence type="ECO:0000259" key="6">
    <source>
        <dbReference type="SMART" id="SM00199"/>
    </source>
</evidence>
<evidence type="ECO:0000256" key="2">
    <source>
        <dbReference type="ARBA" id="ARBA00022514"/>
    </source>
</evidence>
<accession>A0A452HGT1</accession>
<dbReference type="InterPro" id="IPR000827">
    <property type="entry name" value="Chemokine_CC_CS"/>
</dbReference>
<dbReference type="Ensembl" id="ENSGAGT00000016119.1">
    <property type="protein sequence ID" value="ENSGAGP00000014077.1"/>
    <property type="gene ID" value="ENSGAGG00000010723.1"/>
</dbReference>
<dbReference type="SUPFAM" id="SSF54117">
    <property type="entry name" value="Interleukin 8-like chemokines"/>
    <property type="match status" value="1"/>
</dbReference>
<dbReference type="GO" id="GO:0008009">
    <property type="term" value="F:chemokine activity"/>
    <property type="evidence" value="ECO:0007669"/>
    <property type="project" value="InterPro"/>
</dbReference>
<dbReference type="GO" id="GO:0006955">
    <property type="term" value="P:immune response"/>
    <property type="evidence" value="ECO:0007669"/>
    <property type="project" value="InterPro"/>
</dbReference>
<dbReference type="PROSITE" id="PS00472">
    <property type="entry name" value="SMALL_CYTOKINES_CC"/>
    <property type="match status" value="1"/>
</dbReference>
<feature type="chain" id="PRO_5044516217" description="C-C motif chemokine" evidence="4">
    <location>
        <begin position="23"/>
        <end position="118"/>
    </location>
</feature>
<organism evidence="7 8">
    <name type="scientific">Gopherus agassizii</name>
    <name type="common">Agassiz's desert tortoise</name>
    <dbReference type="NCBI Taxonomy" id="38772"/>
    <lineage>
        <taxon>Eukaryota</taxon>
        <taxon>Metazoa</taxon>
        <taxon>Chordata</taxon>
        <taxon>Craniata</taxon>
        <taxon>Vertebrata</taxon>
        <taxon>Euteleostomi</taxon>
        <taxon>Archelosauria</taxon>
        <taxon>Testudinata</taxon>
        <taxon>Testudines</taxon>
        <taxon>Cryptodira</taxon>
        <taxon>Durocryptodira</taxon>
        <taxon>Testudinoidea</taxon>
        <taxon>Testudinidae</taxon>
        <taxon>Gopherus</taxon>
    </lineage>
</organism>
<dbReference type="InterPro" id="IPR001811">
    <property type="entry name" value="Chemokine_IL8-like_dom"/>
</dbReference>
<keyword evidence="2 4" id="KW-0202">Cytokine</keyword>
<protein>
    <recommendedName>
        <fullName evidence="4">C-C motif chemokine</fullName>
    </recommendedName>
</protein>
<sequence length="118" mass="13724">MDLKLVNLFAAFAFVVVQTSEATLFLVSFNCCTEVSHHVPRRLLRKVLKFEIQKDDGVCNIPAVILHVKHKKLCVSAHNKTVKKWMKRNRIKDHRRNGNLHSGKKRNTKRKNQIVVKQ</sequence>
<evidence type="ECO:0000256" key="1">
    <source>
        <dbReference type="ARBA" id="ARBA00010868"/>
    </source>
</evidence>
<keyword evidence="3" id="KW-1015">Disulfide bond</keyword>
<feature type="signal peptide" evidence="4">
    <location>
        <begin position="1"/>
        <end position="22"/>
    </location>
</feature>
<comment type="similarity">
    <text evidence="1 4">Belongs to the intercrine beta (chemokine CC) family.</text>
</comment>
<keyword evidence="4" id="KW-0964">Secreted</keyword>
<comment type="subcellular location">
    <subcellularLocation>
        <location evidence="4">Secreted</location>
    </subcellularLocation>
</comment>
<evidence type="ECO:0000313" key="8">
    <source>
        <dbReference type="Proteomes" id="UP000291020"/>
    </source>
</evidence>
<dbReference type="InterPro" id="IPR036048">
    <property type="entry name" value="Interleukin_8-like_sf"/>
</dbReference>
<dbReference type="Ensembl" id="ENSGAGT00000016120.1">
    <property type="protein sequence ID" value="ENSGAGP00000014078.1"/>
    <property type="gene ID" value="ENSGAGG00000010723.1"/>
</dbReference>
<feature type="compositionally biased region" description="Basic residues" evidence="5">
    <location>
        <begin position="88"/>
        <end position="112"/>
    </location>
</feature>
<keyword evidence="4" id="KW-0145">Chemotaxis</keyword>
<keyword evidence="8" id="KW-1185">Reference proteome</keyword>
<dbReference type="Gene3D" id="2.40.50.40">
    <property type="match status" value="1"/>
</dbReference>
<dbReference type="Pfam" id="PF00048">
    <property type="entry name" value="IL8"/>
    <property type="match status" value="1"/>
</dbReference>
<dbReference type="SMART" id="SM00199">
    <property type="entry name" value="SCY"/>
    <property type="match status" value="1"/>
</dbReference>
<reference evidence="8" key="1">
    <citation type="journal article" date="2017" name="PLoS ONE">
        <title>The Agassiz's desert tortoise genome provides a resource for the conservation of a threatened species.</title>
        <authorList>
            <person name="Tollis M."/>
            <person name="DeNardo D.F."/>
            <person name="Cornelius J.A."/>
            <person name="Dolby G.A."/>
            <person name="Edwards T."/>
            <person name="Henen B.T."/>
            <person name="Karl A.E."/>
            <person name="Murphy R.W."/>
            <person name="Kusumi K."/>
        </authorList>
    </citation>
    <scope>NUCLEOTIDE SEQUENCE [LARGE SCALE GENOMIC DNA]</scope>
</reference>
<keyword evidence="4" id="KW-0732">Signal</keyword>
<evidence type="ECO:0000256" key="5">
    <source>
        <dbReference type="SAM" id="MobiDB-lite"/>
    </source>
</evidence>
<feature type="region of interest" description="Disordered" evidence="5">
    <location>
        <begin position="88"/>
        <end position="118"/>
    </location>
</feature>
<dbReference type="GO" id="GO:0005615">
    <property type="term" value="C:extracellular space"/>
    <property type="evidence" value="ECO:0007669"/>
    <property type="project" value="UniProtKB-KW"/>
</dbReference>
<name>A0A452HGT1_9SAUR</name>
<evidence type="ECO:0000256" key="4">
    <source>
        <dbReference type="RuleBase" id="RU361150"/>
    </source>
</evidence>
<dbReference type="STRING" id="38772.ENSGAGP00000014078"/>
<feature type="domain" description="Chemokine interleukin-8-like" evidence="6">
    <location>
        <begin position="28"/>
        <end position="89"/>
    </location>
</feature>
<evidence type="ECO:0000313" key="7">
    <source>
        <dbReference type="Ensembl" id="ENSGAGP00000014077.1"/>
    </source>
</evidence>
<dbReference type="AlphaFoldDB" id="A0A452HGT1"/>
<evidence type="ECO:0000256" key="3">
    <source>
        <dbReference type="ARBA" id="ARBA00023157"/>
    </source>
</evidence>
<reference evidence="7" key="2">
    <citation type="submission" date="2025-05" db="UniProtKB">
        <authorList>
            <consortium name="Ensembl"/>
        </authorList>
    </citation>
    <scope>IDENTIFICATION</scope>
</reference>
<proteinExistence type="inferred from homology"/>
<dbReference type="Proteomes" id="UP000291020">
    <property type="component" value="Unassembled WGS sequence"/>
</dbReference>